<feature type="domain" description="Histidine kinase" evidence="18">
    <location>
        <begin position="234"/>
        <end position="449"/>
    </location>
</feature>
<dbReference type="Pfam" id="PF00672">
    <property type="entry name" value="HAMP"/>
    <property type="match status" value="1"/>
</dbReference>
<feature type="transmembrane region" description="Helical" evidence="17">
    <location>
        <begin position="153"/>
        <end position="177"/>
    </location>
</feature>
<keyword evidence="12" id="KW-0902">Two-component regulatory system</keyword>
<keyword evidence="9 20" id="KW-0418">Kinase</keyword>
<name>A0A9J6REH1_9BACI</name>
<evidence type="ECO:0000256" key="6">
    <source>
        <dbReference type="ARBA" id="ARBA00022679"/>
    </source>
</evidence>
<evidence type="ECO:0000256" key="16">
    <source>
        <dbReference type="ARBA" id="ARBA00040841"/>
    </source>
</evidence>
<dbReference type="InterPro" id="IPR050398">
    <property type="entry name" value="HssS/ArlS-like"/>
</dbReference>
<dbReference type="PROSITE" id="PS50109">
    <property type="entry name" value="HIS_KIN"/>
    <property type="match status" value="1"/>
</dbReference>
<keyword evidence="10" id="KW-0067">ATP-binding</keyword>
<sequence>MARSLYLKFVFTFISGVMVSLFASYFIATVFFHDNIVYQDRMESTTNHVIELLDIVEGEQLPRLLELLDDLSVDAVLLNESYQTYTDSMSIEWITDEMIYAIRNQAAEKTLTFPVEQHPSIRLVGTMIEFEGQQQYLFIIIDFEQELLAFQTIIFLVLLLVLLIGSIFIALVSRYFVSSIQSVTNAAGQLATGDFTVRLKTNKKDEIGKLTKSFNQLATSLSNMEKVREDFVSNVSHEIQSPLTSIKGYTRALKDGLVAAEEQKEYLEVIYQETDRLSRLSDNLLKMASLDSEHHPYHPDHYRLDEQLRRAVLATEPLWQEKEMKMELRLTQQRIYADQDLFEQVWLNLITNAIKYSEPFGKVIIDLDREDMNVKVKITDEGIGIPKEELPYIFDRFYKVDKARSSETKGNGLGLSIVKKIVTLHQASIDVESKIEEGSCFIVTIPYTESKK</sequence>
<dbReference type="AlphaFoldDB" id="A0A9J6REH1"/>
<dbReference type="InterPro" id="IPR003661">
    <property type="entry name" value="HisK_dim/P_dom"/>
</dbReference>
<dbReference type="InterPro" id="IPR003660">
    <property type="entry name" value="HAMP_dom"/>
</dbReference>
<comment type="caution">
    <text evidence="20">The sequence shown here is derived from an EMBL/GenBank/DDBJ whole genome shotgun (WGS) entry which is preliminary data.</text>
</comment>
<evidence type="ECO:0000256" key="1">
    <source>
        <dbReference type="ARBA" id="ARBA00000085"/>
    </source>
</evidence>
<dbReference type="InterPro" id="IPR036097">
    <property type="entry name" value="HisK_dim/P_sf"/>
</dbReference>
<evidence type="ECO:0000256" key="12">
    <source>
        <dbReference type="ARBA" id="ARBA00023012"/>
    </source>
</evidence>
<dbReference type="InterPro" id="IPR005467">
    <property type="entry name" value="His_kinase_dom"/>
</dbReference>
<keyword evidence="8" id="KW-0547">Nucleotide-binding</keyword>
<evidence type="ECO:0000256" key="9">
    <source>
        <dbReference type="ARBA" id="ARBA00022777"/>
    </source>
</evidence>
<dbReference type="Proteomes" id="UP001084197">
    <property type="component" value="Unassembled WGS sequence"/>
</dbReference>
<dbReference type="SMART" id="SM00304">
    <property type="entry name" value="HAMP"/>
    <property type="match status" value="1"/>
</dbReference>
<dbReference type="SUPFAM" id="SSF47384">
    <property type="entry name" value="Homodimeric domain of signal transducing histidine kinase"/>
    <property type="match status" value="1"/>
</dbReference>
<evidence type="ECO:0000256" key="17">
    <source>
        <dbReference type="SAM" id="Phobius"/>
    </source>
</evidence>
<evidence type="ECO:0000256" key="13">
    <source>
        <dbReference type="ARBA" id="ARBA00023026"/>
    </source>
</evidence>
<keyword evidence="21" id="KW-1185">Reference proteome</keyword>
<dbReference type="CDD" id="cd06225">
    <property type="entry name" value="HAMP"/>
    <property type="match status" value="1"/>
</dbReference>
<evidence type="ECO:0000256" key="10">
    <source>
        <dbReference type="ARBA" id="ARBA00022840"/>
    </source>
</evidence>
<protein>
    <recommendedName>
        <fullName evidence="16">Heme sensor protein HssS</fullName>
        <ecNumber evidence="3">2.7.13.3</ecNumber>
    </recommendedName>
</protein>
<gene>
    <name evidence="20" type="ORF">OWO01_13100</name>
</gene>
<dbReference type="Gene3D" id="3.30.565.10">
    <property type="entry name" value="Histidine kinase-like ATPase, C-terminal domain"/>
    <property type="match status" value="1"/>
</dbReference>
<dbReference type="Gene3D" id="1.10.287.130">
    <property type="match status" value="1"/>
</dbReference>
<dbReference type="EMBL" id="JAPRAT010000028">
    <property type="protein sequence ID" value="MCZ0704146.1"/>
    <property type="molecule type" value="Genomic_DNA"/>
</dbReference>
<dbReference type="PANTHER" id="PTHR45528:SF11">
    <property type="entry name" value="HISTIDINE KINASE"/>
    <property type="match status" value="1"/>
</dbReference>
<dbReference type="InterPro" id="IPR004358">
    <property type="entry name" value="Sig_transdc_His_kin-like_C"/>
</dbReference>
<keyword evidence="5" id="KW-0597">Phosphoprotein</keyword>
<organism evidence="20 21">
    <name type="scientific">Natronobacillus azotifigens</name>
    <dbReference type="NCBI Taxonomy" id="472978"/>
    <lineage>
        <taxon>Bacteria</taxon>
        <taxon>Bacillati</taxon>
        <taxon>Bacillota</taxon>
        <taxon>Bacilli</taxon>
        <taxon>Bacillales</taxon>
        <taxon>Bacillaceae</taxon>
        <taxon>Natronobacillus</taxon>
    </lineage>
</organism>
<keyword evidence="6" id="KW-0808">Transferase</keyword>
<evidence type="ECO:0000256" key="7">
    <source>
        <dbReference type="ARBA" id="ARBA00022692"/>
    </source>
</evidence>
<dbReference type="FunFam" id="3.30.565.10:FF:000006">
    <property type="entry name" value="Sensor histidine kinase WalK"/>
    <property type="match status" value="1"/>
</dbReference>
<keyword evidence="11 17" id="KW-1133">Transmembrane helix</keyword>
<comment type="function">
    <text evidence="15">Member of the two-component regulatory system HssS/HssR involved in intracellular heme homeostasis and tempering of staphylococcal virulence. HssS functions as a heme sensor histidine kinase which is autophosphorylated at a histidine residue and transfers its phosphate group to an aspartate residue of HssR. HssR/HssS activates the expression of hrtAB, an efflux pump, in response to extracellular heme, hemin, hemoglobin or blood.</text>
</comment>
<evidence type="ECO:0000256" key="15">
    <source>
        <dbReference type="ARBA" id="ARBA00037219"/>
    </source>
</evidence>
<dbReference type="Gene3D" id="6.10.340.10">
    <property type="match status" value="1"/>
</dbReference>
<accession>A0A9J6REH1</accession>
<evidence type="ECO:0000313" key="20">
    <source>
        <dbReference type="EMBL" id="MCZ0704146.1"/>
    </source>
</evidence>
<dbReference type="InterPro" id="IPR003594">
    <property type="entry name" value="HATPase_dom"/>
</dbReference>
<dbReference type="SMART" id="SM00388">
    <property type="entry name" value="HisKA"/>
    <property type="match status" value="1"/>
</dbReference>
<dbReference type="RefSeq" id="WP_268780914.1">
    <property type="nucleotide sequence ID" value="NZ_JAPRAT010000028.1"/>
</dbReference>
<dbReference type="FunFam" id="1.10.287.130:FF:000001">
    <property type="entry name" value="Two-component sensor histidine kinase"/>
    <property type="match status" value="1"/>
</dbReference>
<evidence type="ECO:0000256" key="4">
    <source>
        <dbReference type="ARBA" id="ARBA00022475"/>
    </source>
</evidence>
<evidence type="ECO:0000256" key="2">
    <source>
        <dbReference type="ARBA" id="ARBA00004651"/>
    </source>
</evidence>
<evidence type="ECO:0000259" key="19">
    <source>
        <dbReference type="PROSITE" id="PS50885"/>
    </source>
</evidence>
<comment type="subcellular location">
    <subcellularLocation>
        <location evidence="2">Cell membrane</location>
        <topology evidence="2">Multi-pass membrane protein</topology>
    </subcellularLocation>
</comment>
<dbReference type="SUPFAM" id="SSF158472">
    <property type="entry name" value="HAMP domain-like"/>
    <property type="match status" value="1"/>
</dbReference>
<keyword evidence="4" id="KW-1003">Cell membrane</keyword>
<reference evidence="20" key="1">
    <citation type="submission" date="2022-11" db="EMBL/GenBank/DDBJ databases">
        <title>WGS of Natronobacillus azotifigens 24KS-1, an anaerobic diazotrophic haloalkaliphile from soda-rich habitats.</title>
        <authorList>
            <person name="Sorokin D.Y."/>
            <person name="Merkel A.Y."/>
        </authorList>
    </citation>
    <scope>NUCLEOTIDE SEQUENCE</scope>
    <source>
        <strain evidence="20">24KS-1</strain>
    </source>
</reference>
<dbReference type="Pfam" id="PF00512">
    <property type="entry name" value="HisKA"/>
    <property type="match status" value="1"/>
</dbReference>
<dbReference type="Pfam" id="PF02518">
    <property type="entry name" value="HATPase_c"/>
    <property type="match status" value="1"/>
</dbReference>
<dbReference type="GO" id="GO:0005886">
    <property type="term" value="C:plasma membrane"/>
    <property type="evidence" value="ECO:0007669"/>
    <property type="project" value="UniProtKB-SubCell"/>
</dbReference>
<evidence type="ECO:0000259" key="18">
    <source>
        <dbReference type="PROSITE" id="PS50109"/>
    </source>
</evidence>
<dbReference type="SUPFAM" id="SSF55874">
    <property type="entry name" value="ATPase domain of HSP90 chaperone/DNA topoisomerase II/histidine kinase"/>
    <property type="match status" value="1"/>
</dbReference>
<dbReference type="GO" id="GO:0005524">
    <property type="term" value="F:ATP binding"/>
    <property type="evidence" value="ECO:0007669"/>
    <property type="project" value="UniProtKB-KW"/>
</dbReference>
<dbReference type="SMART" id="SM00387">
    <property type="entry name" value="HATPase_c"/>
    <property type="match status" value="1"/>
</dbReference>
<evidence type="ECO:0000256" key="5">
    <source>
        <dbReference type="ARBA" id="ARBA00022553"/>
    </source>
</evidence>
<dbReference type="CDD" id="cd00075">
    <property type="entry name" value="HATPase"/>
    <property type="match status" value="1"/>
</dbReference>
<dbReference type="PROSITE" id="PS50885">
    <property type="entry name" value="HAMP"/>
    <property type="match status" value="1"/>
</dbReference>
<dbReference type="EC" id="2.7.13.3" evidence="3"/>
<evidence type="ECO:0000256" key="3">
    <source>
        <dbReference type="ARBA" id="ARBA00012438"/>
    </source>
</evidence>
<evidence type="ECO:0000256" key="8">
    <source>
        <dbReference type="ARBA" id="ARBA00022741"/>
    </source>
</evidence>
<dbReference type="PANTHER" id="PTHR45528">
    <property type="entry name" value="SENSOR HISTIDINE KINASE CPXA"/>
    <property type="match status" value="1"/>
</dbReference>
<evidence type="ECO:0000256" key="14">
    <source>
        <dbReference type="ARBA" id="ARBA00023136"/>
    </source>
</evidence>
<feature type="transmembrane region" description="Helical" evidence="17">
    <location>
        <begin position="6"/>
        <end position="32"/>
    </location>
</feature>
<dbReference type="CDD" id="cd00082">
    <property type="entry name" value="HisKA"/>
    <property type="match status" value="1"/>
</dbReference>
<evidence type="ECO:0000256" key="11">
    <source>
        <dbReference type="ARBA" id="ARBA00022989"/>
    </source>
</evidence>
<keyword evidence="7 17" id="KW-0812">Transmembrane</keyword>
<dbReference type="PRINTS" id="PR00344">
    <property type="entry name" value="BCTRLSENSOR"/>
</dbReference>
<feature type="domain" description="HAMP" evidence="19">
    <location>
        <begin position="174"/>
        <end position="226"/>
    </location>
</feature>
<evidence type="ECO:0000313" key="21">
    <source>
        <dbReference type="Proteomes" id="UP001084197"/>
    </source>
</evidence>
<proteinExistence type="predicted"/>
<dbReference type="GO" id="GO:0000155">
    <property type="term" value="F:phosphorelay sensor kinase activity"/>
    <property type="evidence" value="ECO:0007669"/>
    <property type="project" value="InterPro"/>
</dbReference>
<keyword evidence="13" id="KW-0843">Virulence</keyword>
<dbReference type="InterPro" id="IPR036890">
    <property type="entry name" value="HATPase_C_sf"/>
</dbReference>
<comment type="catalytic activity">
    <reaction evidence="1">
        <text>ATP + protein L-histidine = ADP + protein N-phospho-L-histidine.</text>
        <dbReference type="EC" id="2.7.13.3"/>
    </reaction>
</comment>
<keyword evidence="14 17" id="KW-0472">Membrane</keyword>